<dbReference type="GO" id="GO:0060294">
    <property type="term" value="P:cilium movement involved in cell motility"/>
    <property type="evidence" value="ECO:0007669"/>
    <property type="project" value="InterPro"/>
</dbReference>
<evidence type="ECO:0000313" key="7">
    <source>
        <dbReference type="Proteomes" id="UP000475862"/>
    </source>
</evidence>
<keyword evidence="4" id="KW-0206">Cytoskeleton</keyword>
<dbReference type="GO" id="GO:0035082">
    <property type="term" value="P:axoneme assembly"/>
    <property type="evidence" value="ECO:0007669"/>
    <property type="project" value="TreeGrafter"/>
</dbReference>
<sequence>MYIYEARNIYGFKFNDEKMLNNLGKITIKGKKNNRKTTNMKSSNSVLKSESSELLSYMISKENCGISLYTHIQTLLDMFIFQNPIQPITYFEYYSENIKMLYQKTQPDPDLNFFNNIDIEIFNKILEIYKDTIFTVREHKISSISYEYEVEAEYDDTQHNEDVNEINVQDLSKINYMFNKAGCGLTNDEAHLIGITMDQMSQLEKFKSIRYWGKIIGLQHNYYILECDWKNKELEYKLRLLNLVFNTNKNKVQHEYDDENENENQEDVELEKYILSEEENGFFSKTTLSAPIKKDFNEESEYLFDSIKSEVCSLLPTELDNDDYLSYEIFGFGANKKSYFVTNQLNDSWIELPLLKPHHIIQSRNIKRYFTGNLESPVESYPLFQGLEKHYLRAQIARITAATQISPRDYFVLNYNSNLYKWRKLNTFQTKAMSHKWIHEYIVNADYNPLSVYDLLEPNNWVHHTPLISEKGVTKAWSNIIESEGDLQQNSEKIELNCKIKVNSEMGRGDGDYLDIFGDLSHDAYADEMPPWKFELTNRFDHTITYATVRSNLWPGAYAVARENFLDYTYHGWGLKWNAFSFTVQPLSGHQPSDPYRFDSGMTAEIKDPTRDDELRYLAIVNKRKEDRARMKIGVLQPFSAADEDEERILNQHDYD</sequence>
<proteinExistence type="predicted"/>
<comment type="subcellular location">
    <subcellularLocation>
        <location evidence="1">Cytoplasm</location>
        <location evidence="1">Cytoskeleton</location>
        <location evidence="1">Cilium axoneme</location>
    </subcellularLocation>
</comment>
<dbReference type="PANTHER" id="PTHR13159:SF0">
    <property type="entry name" value="RADIAL SPOKE HEAD 6 HOMOLOG A"/>
    <property type="match status" value="1"/>
</dbReference>
<keyword evidence="5" id="KW-0966">Cell projection</keyword>
<dbReference type="OrthoDB" id="272202at2759"/>
<evidence type="ECO:0000256" key="3">
    <source>
        <dbReference type="ARBA" id="ARBA00023069"/>
    </source>
</evidence>
<dbReference type="PANTHER" id="PTHR13159">
    <property type="entry name" value="RADIAL SPOKEHEAD-RELATED"/>
    <property type="match status" value="1"/>
</dbReference>
<evidence type="ECO:0000256" key="4">
    <source>
        <dbReference type="ARBA" id="ARBA00023212"/>
    </source>
</evidence>
<evidence type="ECO:0000256" key="5">
    <source>
        <dbReference type="ARBA" id="ARBA00023273"/>
    </source>
</evidence>
<keyword evidence="3" id="KW-0969">Cilium</keyword>
<dbReference type="InterPro" id="IPR006802">
    <property type="entry name" value="Radial_spoke"/>
</dbReference>
<dbReference type="Proteomes" id="UP000475862">
    <property type="component" value="Unassembled WGS sequence"/>
</dbReference>
<comment type="caution">
    <text evidence="6">The sequence shown here is derived from an EMBL/GenBank/DDBJ whole genome shotgun (WGS) entry which is preliminary data.</text>
</comment>
<reference evidence="6 7" key="1">
    <citation type="submission" date="2019-08" db="EMBL/GenBank/DDBJ databases">
        <title>The genome of the soybean aphid Biotype 1, its phylome, world population structure and adaptation to the North American continent.</title>
        <authorList>
            <person name="Giordano R."/>
            <person name="Donthu R.K."/>
            <person name="Hernandez A.G."/>
            <person name="Wright C.L."/>
            <person name="Zimin A.V."/>
        </authorList>
    </citation>
    <scope>NUCLEOTIDE SEQUENCE [LARGE SCALE GENOMIC DNA]</scope>
    <source>
        <tissue evidence="6">Whole aphids</tissue>
    </source>
</reference>
<evidence type="ECO:0000256" key="1">
    <source>
        <dbReference type="ARBA" id="ARBA00004430"/>
    </source>
</evidence>
<evidence type="ECO:0000313" key="6">
    <source>
        <dbReference type="EMBL" id="KAE9522294.1"/>
    </source>
</evidence>
<name>A0A6G0SWG2_APHGL</name>
<organism evidence="6 7">
    <name type="scientific">Aphis glycines</name>
    <name type="common">Soybean aphid</name>
    <dbReference type="NCBI Taxonomy" id="307491"/>
    <lineage>
        <taxon>Eukaryota</taxon>
        <taxon>Metazoa</taxon>
        <taxon>Ecdysozoa</taxon>
        <taxon>Arthropoda</taxon>
        <taxon>Hexapoda</taxon>
        <taxon>Insecta</taxon>
        <taxon>Pterygota</taxon>
        <taxon>Neoptera</taxon>
        <taxon>Paraneoptera</taxon>
        <taxon>Hemiptera</taxon>
        <taxon>Sternorrhyncha</taxon>
        <taxon>Aphidomorpha</taxon>
        <taxon>Aphidoidea</taxon>
        <taxon>Aphididae</taxon>
        <taxon>Aphidini</taxon>
        <taxon>Aphis</taxon>
        <taxon>Aphis</taxon>
    </lineage>
</organism>
<evidence type="ECO:0000256" key="2">
    <source>
        <dbReference type="ARBA" id="ARBA00022490"/>
    </source>
</evidence>
<protein>
    <submittedName>
        <fullName evidence="6">Uncharacterized protein</fullName>
    </submittedName>
</protein>
<accession>A0A6G0SWG2</accession>
<gene>
    <name evidence="6" type="ORF">AGLY_017305</name>
</gene>
<dbReference type="Pfam" id="PF04712">
    <property type="entry name" value="Radial_spoke"/>
    <property type="match status" value="1"/>
</dbReference>
<dbReference type="AlphaFoldDB" id="A0A6G0SWG2"/>
<keyword evidence="7" id="KW-1185">Reference proteome</keyword>
<keyword evidence="2" id="KW-0963">Cytoplasm</keyword>
<dbReference type="GO" id="GO:0001534">
    <property type="term" value="C:radial spoke"/>
    <property type="evidence" value="ECO:0007669"/>
    <property type="project" value="InterPro"/>
</dbReference>
<dbReference type="EMBL" id="VYZN01001410">
    <property type="protein sequence ID" value="KAE9522294.1"/>
    <property type="molecule type" value="Genomic_DNA"/>
</dbReference>